<evidence type="ECO:0000313" key="2">
    <source>
        <dbReference type="Proteomes" id="UP001055039"/>
    </source>
</evidence>
<organism evidence="1 2">
    <name type="scientific">Methylorubrum aminovorans</name>
    <dbReference type="NCBI Taxonomy" id="269069"/>
    <lineage>
        <taxon>Bacteria</taxon>
        <taxon>Pseudomonadati</taxon>
        <taxon>Pseudomonadota</taxon>
        <taxon>Alphaproteobacteria</taxon>
        <taxon>Hyphomicrobiales</taxon>
        <taxon>Methylobacteriaceae</taxon>
        <taxon>Methylorubrum</taxon>
    </lineage>
</organism>
<reference evidence="1" key="2">
    <citation type="submission" date="2021-08" db="EMBL/GenBank/DDBJ databases">
        <authorList>
            <person name="Tani A."/>
            <person name="Ola A."/>
            <person name="Ogura Y."/>
            <person name="Katsura K."/>
            <person name="Hayashi T."/>
        </authorList>
    </citation>
    <scope>NUCLEOTIDE SEQUENCE</scope>
    <source>
        <strain evidence="1">NBRC 15686</strain>
    </source>
</reference>
<reference evidence="1" key="1">
    <citation type="journal article" date="2021" name="Front. Microbiol.">
        <title>Comprehensive Comparative Genomics and Phenotyping of Methylobacterium Species.</title>
        <authorList>
            <person name="Alessa O."/>
            <person name="Ogura Y."/>
            <person name="Fujitani Y."/>
            <person name="Takami H."/>
            <person name="Hayashi T."/>
            <person name="Sahin N."/>
            <person name="Tani A."/>
        </authorList>
    </citation>
    <scope>NUCLEOTIDE SEQUENCE</scope>
    <source>
        <strain evidence="1">NBRC 15686</strain>
    </source>
</reference>
<dbReference type="EMBL" id="BPRC01000012">
    <property type="protein sequence ID" value="GJE66264.1"/>
    <property type="molecule type" value="Genomic_DNA"/>
</dbReference>
<accession>A0ABQ4UG73</accession>
<keyword evidence="2" id="KW-1185">Reference proteome</keyword>
<dbReference type="Proteomes" id="UP001055039">
    <property type="component" value="Unassembled WGS sequence"/>
</dbReference>
<protein>
    <submittedName>
        <fullName evidence="1">Uncharacterized protein</fullName>
    </submittedName>
</protein>
<comment type="caution">
    <text evidence="1">The sequence shown here is derived from an EMBL/GenBank/DDBJ whole genome shotgun (WGS) entry which is preliminary data.</text>
</comment>
<proteinExistence type="predicted"/>
<sequence length="75" mass="7978">MVIGGRPAVVRDDIFGSFGALHDRRTLDRASGNGAIECWTGSKGIAADSDTTTPTRLRGADRWRGSWAQGQGGFL</sequence>
<gene>
    <name evidence="1" type="ORF">LNAOJCKE_3482</name>
</gene>
<evidence type="ECO:0000313" key="1">
    <source>
        <dbReference type="EMBL" id="GJE66264.1"/>
    </source>
</evidence>
<name>A0ABQ4UG73_9HYPH</name>